<dbReference type="InterPro" id="IPR001054">
    <property type="entry name" value="A/G_cyclase"/>
</dbReference>
<keyword evidence="2" id="KW-0812">Transmembrane</keyword>
<dbReference type="InterPro" id="IPR029787">
    <property type="entry name" value="Nucleotide_cyclase"/>
</dbReference>
<accession>A0A4Z2CF15</accession>
<comment type="caution">
    <text evidence="9">The sequence shown here is derived from an EMBL/GenBank/DDBJ whole genome shotgun (WGS) entry which is preliminary data.</text>
</comment>
<keyword evidence="5" id="KW-0472">Membrane</keyword>
<dbReference type="Proteomes" id="UP000516260">
    <property type="component" value="Chromosome 10"/>
</dbReference>
<protein>
    <recommendedName>
        <fullName evidence="8">Guanylate cyclase domain-containing protein</fullName>
    </recommendedName>
</protein>
<dbReference type="GO" id="GO:0001653">
    <property type="term" value="F:peptide receptor activity"/>
    <property type="evidence" value="ECO:0007669"/>
    <property type="project" value="TreeGrafter"/>
</dbReference>
<feature type="compositionally biased region" description="Low complexity" evidence="7">
    <location>
        <begin position="132"/>
        <end position="142"/>
    </location>
</feature>
<dbReference type="GO" id="GO:0000166">
    <property type="term" value="F:nucleotide binding"/>
    <property type="evidence" value="ECO:0007669"/>
    <property type="project" value="UniProtKB-KW"/>
</dbReference>
<feature type="region of interest" description="Disordered" evidence="7">
    <location>
        <begin position="77"/>
        <end position="180"/>
    </location>
</feature>
<dbReference type="CDD" id="cd07302">
    <property type="entry name" value="CHD"/>
    <property type="match status" value="1"/>
</dbReference>
<keyword evidence="4" id="KW-1133">Transmembrane helix</keyword>
<evidence type="ECO:0000256" key="6">
    <source>
        <dbReference type="ARBA" id="ARBA00023239"/>
    </source>
</evidence>
<evidence type="ECO:0000256" key="1">
    <source>
        <dbReference type="ARBA" id="ARBA00004370"/>
    </source>
</evidence>
<evidence type="ECO:0000259" key="8">
    <source>
        <dbReference type="PROSITE" id="PS50125"/>
    </source>
</evidence>
<dbReference type="SUPFAM" id="SSF55073">
    <property type="entry name" value="Nucleotide cyclase"/>
    <property type="match status" value="1"/>
</dbReference>
<dbReference type="PANTHER" id="PTHR11920">
    <property type="entry name" value="GUANYLYL CYCLASE"/>
    <property type="match status" value="1"/>
</dbReference>
<dbReference type="EMBL" id="SWLE01000002">
    <property type="protein sequence ID" value="TNN02843.1"/>
    <property type="molecule type" value="Genomic_DNA"/>
</dbReference>
<feature type="compositionally biased region" description="Low complexity" evidence="7">
    <location>
        <begin position="88"/>
        <end position="99"/>
    </location>
</feature>
<feature type="compositionally biased region" description="Polar residues" evidence="7">
    <location>
        <begin position="157"/>
        <end position="174"/>
    </location>
</feature>
<feature type="domain" description="Guanylate cyclase" evidence="8">
    <location>
        <begin position="1"/>
        <end position="18"/>
    </location>
</feature>
<evidence type="ECO:0000256" key="5">
    <source>
        <dbReference type="ARBA" id="ARBA00023136"/>
    </source>
</evidence>
<dbReference type="Pfam" id="PF00211">
    <property type="entry name" value="Guanylate_cyc"/>
    <property type="match status" value="1"/>
</dbReference>
<evidence type="ECO:0000256" key="3">
    <source>
        <dbReference type="ARBA" id="ARBA00022741"/>
    </source>
</evidence>
<proteinExistence type="predicted"/>
<feature type="compositionally biased region" description="Basic and acidic residues" evidence="7">
    <location>
        <begin position="78"/>
        <end position="87"/>
    </location>
</feature>
<keyword evidence="6" id="KW-0456">Lyase</keyword>
<comment type="subcellular location">
    <subcellularLocation>
        <location evidence="1">Membrane</location>
    </subcellularLocation>
</comment>
<reference evidence="9 10" key="1">
    <citation type="submission" date="2019-04" db="EMBL/GenBank/DDBJ databases">
        <title>The sequence and de novo assembly of Takifugu bimaculatus genome using PacBio and Hi-C technologies.</title>
        <authorList>
            <person name="Xu P."/>
            <person name="Liu B."/>
            <person name="Zhou Z."/>
        </authorList>
    </citation>
    <scope>NUCLEOTIDE SEQUENCE [LARGE SCALE GENOMIC DNA]</scope>
    <source>
        <strain evidence="9">TB-2018</strain>
        <tissue evidence="9">Muscle</tissue>
    </source>
</reference>
<keyword evidence="3" id="KW-0547">Nucleotide-binding</keyword>
<dbReference type="GO" id="GO:0004383">
    <property type="term" value="F:guanylate cyclase activity"/>
    <property type="evidence" value="ECO:0007669"/>
    <property type="project" value="TreeGrafter"/>
</dbReference>
<sequence>MPRYCLFGDTVNTASRMESNGVGMQIHISQTTKDHLEHEPYIIEERGKIFVKGKGYMKTYWLKGKKDLSFKTPAELRYSSDQKDSQDKSSTGSASTSAKHMASNLQLSSEEQTEGKPSSGDLPLDALPPPEAASEPPAVSTEPQEKEKVKKTKNNRGSKSEAPQGNPAPESSLSADGLEHPLHLLNNKRNSFRQQYAKLPSNLPMRSASCAVL</sequence>
<organism evidence="9 10">
    <name type="scientific">Takifugu bimaculatus</name>
    <dbReference type="NCBI Taxonomy" id="433685"/>
    <lineage>
        <taxon>Eukaryota</taxon>
        <taxon>Metazoa</taxon>
        <taxon>Chordata</taxon>
        <taxon>Craniata</taxon>
        <taxon>Vertebrata</taxon>
        <taxon>Euteleostomi</taxon>
        <taxon>Actinopterygii</taxon>
        <taxon>Neopterygii</taxon>
        <taxon>Teleostei</taxon>
        <taxon>Neoteleostei</taxon>
        <taxon>Acanthomorphata</taxon>
        <taxon>Eupercaria</taxon>
        <taxon>Tetraodontiformes</taxon>
        <taxon>Tetradontoidea</taxon>
        <taxon>Tetraodontidae</taxon>
        <taxon>Takifugu</taxon>
    </lineage>
</organism>
<evidence type="ECO:0000313" key="9">
    <source>
        <dbReference type="EMBL" id="TNN02843.1"/>
    </source>
</evidence>
<dbReference type="Gene3D" id="3.30.70.1230">
    <property type="entry name" value="Nucleotide cyclase"/>
    <property type="match status" value="1"/>
</dbReference>
<dbReference type="InterPro" id="IPR050401">
    <property type="entry name" value="Cyclic_nucleotide_synthase"/>
</dbReference>
<evidence type="ECO:0000313" key="10">
    <source>
        <dbReference type="Proteomes" id="UP000516260"/>
    </source>
</evidence>
<dbReference type="GO" id="GO:0035556">
    <property type="term" value="P:intracellular signal transduction"/>
    <property type="evidence" value="ECO:0007669"/>
    <property type="project" value="InterPro"/>
</dbReference>
<dbReference type="PROSITE" id="PS50125">
    <property type="entry name" value="GUANYLATE_CYCLASE_2"/>
    <property type="match status" value="1"/>
</dbReference>
<gene>
    <name evidence="9" type="ORF">fugu_010330</name>
</gene>
<evidence type="ECO:0000256" key="4">
    <source>
        <dbReference type="ARBA" id="ARBA00022989"/>
    </source>
</evidence>
<evidence type="ECO:0000256" key="2">
    <source>
        <dbReference type="ARBA" id="ARBA00022692"/>
    </source>
</evidence>
<dbReference type="PANTHER" id="PTHR11920:SF335">
    <property type="entry name" value="GUANYLATE CYCLASE"/>
    <property type="match status" value="1"/>
</dbReference>
<keyword evidence="10" id="KW-1185">Reference proteome</keyword>
<dbReference type="GO" id="GO:0005886">
    <property type="term" value="C:plasma membrane"/>
    <property type="evidence" value="ECO:0007669"/>
    <property type="project" value="TreeGrafter"/>
</dbReference>
<dbReference type="AlphaFoldDB" id="A0A4Z2CF15"/>
<evidence type="ECO:0000256" key="7">
    <source>
        <dbReference type="SAM" id="MobiDB-lite"/>
    </source>
</evidence>
<dbReference type="GO" id="GO:0004016">
    <property type="term" value="F:adenylate cyclase activity"/>
    <property type="evidence" value="ECO:0007669"/>
    <property type="project" value="TreeGrafter"/>
</dbReference>
<dbReference type="GO" id="GO:0007168">
    <property type="term" value="P:receptor guanylyl cyclase signaling pathway"/>
    <property type="evidence" value="ECO:0007669"/>
    <property type="project" value="TreeGrafter"/>
</dbReference>
<name>A0A4Z2CF15_9TELE</name>